<keyword evidence="7 10" id="KW-0811">Translocation</keyword>
<name>A0A329THU9_9FIRM</name>
<protein>
    <recommendedName>
        <fullName evidence="9 10">Protein translocase subunit SecY</fullName>
    </recommendedName>
</protein>
<feature type="transmembrane region" description="Helical" evidence="10">
    <location>
        <begin position="142"/>
        <end position="163"/>
    </location>
</feature>
<evidence type="ECO:0000256" key="2">
    <source>
        <dbReference type="ARBA" id="ARBA00005751"/>
    </source>
</evidence>
<feature type="transmembrane region" description="Helical" evidence="10">
    <location>
        <begin position="312"/>
        <end position="332"/>
    </location>
</feature>
<sequence length="431" mass="47039">MFQTFRNAWKIPELKNRLLFTLAILVVYRLGCAIPVPFVTSSALTQMFSNGNMLAYLDMMSGGALSRCTLFALGVTPYINASIIVQLLTVAIPSLENIAKEPDGQQKLQQITRYAGGIIALIMSLGYYFVVRNMGALKYTSGAAGIFTAVVIIATFTAGAQLITWCGEQIDDKGIGNGLSLLIFSSIVSNWSSLYTTVAGLLTRAAAGESQFYIFLPLLLVLALVVIVFIVIMTNAERRITIQYAKRVVGRKQMGGQNSYLPLKLNMTGVMPIIFASALVSIPGTIGSFMQVDQAAHPFWYAFFRTFNYTSPLYVVIYLLLILAFNYFYVAIQYNPVEIANNLRRNNGSIPGFRPGKPTSDFITRTLNKITLIGAIFLAVVAVLPIVLGNLTGMSIQLGGTSLLIVVGVALDTTRSLDSFMTMRSHKGFLG</sequence>
<dbReference type="AlphaFoldDB" id="A0A329THU9"/>
<dbReference type="InterPro" id="IPR023201">
    <property type="entry name" value="SecY_dom_sf"/>
</dbReference>
<comment type="similarity">
    <text evidence="2 10 11">Belongs to the SecY/SEC61-alpha family.</text>
</comment>
<feature type="transmembrane region" description="Helical" evidence="10">
    <location>
        <begin position="370"/>
        <end position="388"/>
    </location>
</feature>
<dbReference type="SUPFAM" id="SSF103491">
    <property type="entry name" value="Preprotein translocase SecY subunit"/>
    <property type="match status" value="1"/>
</dbReference>
<dbReference type="GO" id="GO:0006605">
    <property type="term" value="P:protein targeting"/>
    <property type="evidence" value="ECO:0007669"/>
    <property type="project" value="UniProtKB-UniRule"/>
</dbReference>
<keyword evidence="17" id="KW-1185">Reference proteome</keyword>
<keyword evidence="3 10" id="KW-0813">Transport</keyword>
<keyword evidence="5 10" id="KW-0653">Protein transport</keyword>
<dbReference type="EMBL" id="CABHMY010000089">
    <property type="protein sequence ID" value="VUX02723.1"/>
    <property type="molecule type" value="Genomic_DNA"/>
</dbReference>
<proteinExistence type="inferred from homology"/>
<feature type="transmembrane region" description="Helical" evidence="10">
    <location>
        <begin position="394"/>
        <end position="414"/>
    </location>
</feature>
<accession>A0A329THU9</accession>
<evidence type="ECO:0000256" key="11">
    <source>
        <dbReference type="RuleBase" id="RU004349"/>
    </source>
</evidence>
<dbReference type="EMBL" id="QVER01000001">
    <property type="protein sequence ID" value="RGB93669.1"/>
    <property type="molecule type" value="Genomic_DNA"/>
</dbReference>
<comment type="subunit">
    <text evidence="10">Component of the Sec protein translocase complex. Heterotrimer consisting of SecY, SecE and SecG subunits. The heterotrimers can form oligomers, although 1 heterotrimer is thought to be able to translocate proteins. Interacts with the ribosome. Interacts with SecDF, and other proteins may be involved. Interacts with SecA.</text>
</comment>
<dbReference type="Proteomes" id="UP000260991">
    <property type="component" value="Unassembled WGS sequence"/>
</dbReference>
<reference evidence="13 16" key="2">
    <citation type="submission" date="2018-08" db="EMBL/GenBank/DDBJ databases">
        <title>A genome reference for cultivated species of the human gut microbiota.</title>
        <authorList>
            <person name="Zou Y."/>
            <person name="Xue W."/>
            <person name="Luo G."/>
        </authorList>
    </citation>
    <scope>NUCLEOTIDE SEQUENCE [LARGE SCALE GENOMIC DNA]</scope>
    <source>
        <strain evidence="13 16">AF32-8AC</strain>
    </source>
</reference>
<feature type="transmembrane region" description="Helical" evidence="10">
    <location>
        <begin position="175"/>
        <end position="192"/>
    </location>
</feature>
<evidence type="ECO:0000313" key="15">
    <source>
        <dbReference type="Proteomes" id="UP000250997"/>
    </source>
</evidence>
<dbReference type="Gene3D" id="1.10.3370.10">
    <property type="entry name" value="SecY subunit domain"/>
    <property type="match status" value="1"/>
</dbReference>
<keyword evidence="10" id="KW-1003">Cell membrane</keyword>
<evidence type="ECO:0000256" key="4">
    <source>
        <dbReference type="ARBA" id="ARBA00022692"/>
    </source>
</evidence>
<dbReference type="PANTHER" id="PTHR10906">
    <property type="entry name" value="SECY/SEC61-ALPHA FAMILY MEMBER"/>
    <property type="match status" value="1"/>
</dbReference>
<evidence type="ECO:0000313" key="17">
    <source>
        <dbReference type="Proteomes" id="UP000406184"/>
    </source>
</evidence>
<feature type="transmembrane region" description="Helical" evidence="10">
    <location>
        <begin position="270"/>
        <end position="292"/>
    </location>
</feature>
<dbReference type="Proteomes" id="UP000250997">
    <property type="component" value="Unassembled WGS sequence"/>
</dbReference>
<dbReference type="Pfam" id="PF00344">
    <property type="entry name" value="SecY"/>
    <property type="match status" value="1"/>
</dbReference>
<dbReference type="NCBIfam" id="TIGR00967">
    <property type="entry name" value="3a0501s007"/>
    <property type="match status" value="1"/>
</dbReference>
<dbReference type="GO" id="GO:0065002">
    <property type="term" value="P:intracellular protein transmembrane transport"/>
    <property type="evidence" value="ECO:0007669"/>
    <property type="project" value="UniProtKB-UniRule"/>
</dbReference>
<evidence type="ECO:0000256" key="8">
    <source>
        <dbReference type="ARBA" id="ARBA00023136"/>
    </source>
</evidence>
<dbReference type="PROSITE" id="PS00755">
    <property type="entry name" value="SECY_1"/>
    <property type="match status" value="1"/>
</dbReference>
<feature type="transmembrane region" description="Helical" evidence="10">
    <location>
        <begin position="212"/>
        <end position="233"/>
    </location>
</feature>
<keyword evidence="8 10" id="KW-0472">Membrane</keyword>
<reference evidence="12 15" key="1">
    <citation type="submission" date="2018-02" db="EMBL/GenBank/DDBJ databases">
        <title>Complete genome sequencing of Faecalibacterium prausnitzii strains isolated from the human gut.</title>
        <authorList>
            <person name="Fitzgerald B.C."/>
            <person name="Shkoporov A.N."/>
            <person name="Ross P.R."/>
            <person name="Hill C."/>
        </authorList>
    </citation>
    <scope>NUCLEOTIDE SEQUENCE [LARGE SCALE GENOMIC DNA]</scope>
    <source>
        <strain evidence="12 15">APC942/18-1</strain>
    </source>
</reference>
<evidence type="ECO:0000313" key="16">
    <source>
        <dbReference type="Proteomes" id="UP000260991"/>
    </source>
</evidence>
<evidence type="ECO:0000256" key="9">
    <source>
        <dbReference type="ARBA" id="ARBA00039733"/>
    </source>
</evidence>
<evidence type="ECO:0000256" key="5">
    <source>
        <dbReference type="ARBA" id="ARBA00022927"/>
    </source>
</evidence>
<dbReference type="FunFam" id="1.10.3370.10:FF:000001">
    <property type="entry name" value="Preprotein translocase subunit SecY"/>
    <property type="match status" value="1"/>
</dbReference>
<evidence type="ECO:0000256" key="1">
    <source>
        <dbReference type="ARBA" id="ARBA00004141"/>
    </source>
</evidence>
<evidence type="ECO:0000313" key="13">
    <source>
        <dbReference type="EMBL" id="RGB93669.1"/>
    </source>
</evidence>
<dbReference type="HAMAP" id="MF_01465">
    <property type="entry name" value="SecY"/>
    <property type="match status" value="1"/>
</dbReference>
<evidence type="ECO:0000256" key="6">
    <source>
        <dbReference type="ARBA" id="ARBA00022989"/>
    </source>
</evidence>
<dbReference type="InterPro" id="IPR026593">
    <property type="entry name" value="SecY"/>
</dbReference>
<evidence type="ECO:0000313" key="12">
    <source>
        <dbReference type="EMBL" id="RAW48066.1"/>
    </source>
</evidence>
<feature type="transmembrane region" description="Helical" evidence="10">
    <location>
        <begin position="111"/>
        <end position="130"/>
    </location>
</feature>
<feature type="transmembrane region" description="Helical" evidence="10">
    <location>
        <begin position="20"/>
        <end position="44"/>
    </location>
</feature>
<reference evidence="14 17" key="3">
    <citation type="submission" date="2019-07" db="EMBL/GenBank/DDBJ databases">
        <authorList>
            <person name="Hibberd C M."/>
            <person name="Gehrig L. J."/>
            <person name="Chang H.-W."/>
            <person name="Venkatesh S."/>
        </authorList>
    </citation>
    <scope>NUCLEOTIDE SEQUENCE [LARGE SCALE GENOMIC DNA]</scope>
    <source>
        <strain evidence="14">Faecalibacterium_prausnitzii_JG_BgPS064</strain>
    </source>
</reference>
<dbReference type="PRINTS" id="PR00303">
    <property type="entry name" value="SECYTRNLCASE"/>
</dbReference>
<dbReference type="RefSeq" id="WP_158395199.1">
    <property type="nucleotide sequence ID" value="NZ_CABHMY010000089.1"/>
</dbReference>
<comment type="subcellular location">
    <subcellularLocation>
        <location evidence="10">Cell membrane</location>
        <topology evidence="10">Multi-pass membrane protein</topology>
    </subcellularLocation>
    <subcellularLocation>
        <location evidence="1">Membrane</location>
        <topology evidence="1">Multi-pass membrane protein</topology>
    </subcellularLocation>
</comment>
<evidence type="ECO:0000256" key="3">
    <source>
        <dbReference type="ARBA" id="ARBA00022448"/>
    </source>
</evidence>
<evidence type="ECO:0000256" key="7">
    <source>
        <dbReference type="ARBA" id="ARBA00023010"/>
    </source>
</evidence>
<evidence type="ECO:0000313" key="14">
    <source>
        <dbReference type="EMBL" id="VUX02723.1"/>
    </source>
</evidence>
<evidence type="ECO:0000256" key="10">
    <source>
        <dbReference type="HAMAP-Rule" id="MF_01465"/>
    </source>
</evidence>
<dbReference type="GO" id="GO:0005886">
    <property type="term" value="C:plasma membrane"/>
    <property type="evidence" value="ECO:0007669"/>
    <property type="project" value="UniProtKB-SubCell"/>
</dbReference>
<dbReference type="GO" id="GO:0043952">
    <property type="term" value="P:protein transport by the Sec complex"/>
    <property type="evidence" value="ECO:0007669"/>
    <property type="project" value="UniProtKB-UniRule"/>
</dbReference>
<keyword evidence="4 10" id="KW-0812">Transmembrane</keyword>
<organism evidence="13 16">
    <name type="scientific">Faecalibacterium prausnitzii</name>
    <dbReference type="NCBI Taxonomy" id="853"/>
    <lineage>
        <taxon>Bacteria</taxon>
        <taxon>Bacillati</taxon>
        <taxon>Bacillota</taxon>
        <taxon>Clostridia</taxon>
        <taxon>Eubacteriales</taxon>
        <taxon>Oscillospiraceae</taxon>
        <taxon>Faecalibacterium</taxon>
    </lineage>
</organism>
<dbReference type="Proteomes" id="UP000406184">
    <property type="component" value="Unassembled WGS sequence"/>
</dbReference>
<feature type="transmembrane region" description="Helical" evidence="10">
    <location>
        <begin position="64"/>
        <end position="90"/>
    </location>
</feature>
<dbReference type="EMBL" id="PRLA01000011">
    <property type="protein sequence ID" value="RAW48066.1"/>
    <property type="molecule type" value="Genomic_DNA"/>
</dbReference>
<keyword evidence="6 10" id="KW-1133">Transmembrane helix</keyword>
<dbReference type="InterPro" id="IPR030659">
    <property type="entry name" value="SecY_CS"/>
</dbReference>
<comment type="function">
    <text evidence="10">The central subunit of the protein translocation channel SecYEG. Consists of two halves formed by TMs 1-5 and 6-10. These two domains form a lateral gate at the front which open onto the bilayer between TMs 2 and 7, and are clamped together by SecE at the back. The channel is closed by both a pore ring composed of hydrophobic SecY resides and a short helix (helix 2A) on the extracellular side of the membrane which forms a plug. The plug probably moves laterally to allow the channel to open. The ring and the pore may move independently.</text>
</comment>
<gene>
    <name evidence="10 13" type="primary">secY</name>
    <name evidence="12" type="ORF">C4N27_12520</name>
    <name evidence="13" type="ORF">DWZ46_00285</name>
    <name evidence="14" type="ORF">FPPS064S07_00334</name>
</gene>
<dbReference type="PIRSF" id="PIRSF004557">
    <property type="entry name" value="SecY"/>
    <property type="match status" value="1"/>
</dbReference>
<dbReference type="InterPro" id="IPR002208">
    <property type="entry name" value="SecY/SEC61-alpha"/>
</dbReference>